<evidence type="ECO:0000313" key="1">
    <source>
        <dbReference type="EMBL" id="CAG9705732.1"/>
    </source>
</evidence>
<dbReference type="InterPro" id="IPR036388">
    <property type="entry name" value="WH-like_DNA-bd_sf"/>
</dbReference>
<dbReference type="Gene3D" id="1.10.10.10">
    <property type="entry name" value="Winged helix-like DNA-binding domain superfamily/Winged helix DNA-binding domain"/>
    <property type="match status" value="1"/>
</dbReference>
<dbReference type="Proteomes" id="UP000789738">
    <property type="component" value="Unassembled WGS sequence"/>
</dbReference>
<sequence length="160" mass="18318">MEERKAYYAIIPATIRYDKDIKANAKLLYGEITALCNEKGYCWATNGYFAELYGVSKNTISVWINQLIKKGYLFSEIKYKNGTNEIDKRYLKLNEVPIIKKNDTPINKNDDTYNEESGDPIQENVNTPITKNLKENNTVFNNTINNTLDNTISKDIVSAT</sequence>
<evidence type="ECO:0000313" key="2">
    <source>
        <dbReference type="Proteomes" id="UP000789738"/>
    </source>
</evidence>
<evidence type="ECO:0008006" key="3">
    <source>
        <dbReference type="Google" id="ProtNLM"/>
    </source>
</evidence>
<dbReference type="Pfam" id="PF13730">
    <property type="entry name" value="HTH_36"/>
    <property type="match status" value="1"/>
</dbReference>
<accession>A0AA86JFQ2</accession>
<name>A0AA86JFQ2_9CLOT</name>
<reference evidence="1" key="1">
    <citation type="submission" date="2021-10" db="EMBL/GenBank/DDBJ databases">
        <authorList>
            <person name="Mesa V."/>
        </authorList>
    </citation>
    <scope>NUCLEOTIDE SEQUENCE</scope>
    <source>
        <strain evidence="1">CC3_PB</strain>
    </source>
</reference>
<organism evidence="1 2">
    <name type="scientific">Clostridium neonatale</name>
    <dbReference type="NCBI Taxonomy" id="137838"/>
    <lineage>
        <taxon>Bacteria</taxon>
        <taxon>Bacillati</taxon>
        <taxon>Bacillota</taxon>
        <taxon>Clostridia</taxon>
        <taxon>Eubacteriales</taxon>
        <taxon>Clostridiaceae</taxon>
        <taxon>Clostridium</taxon>
    </lineage>
</organism>
<dbReference type="AlphaFoldDB" id="A0AA86JFQ2"/>
<dbReference type="EMBL" id="CAKJVE010000004">
    <property type="protein sequence ID" value="CAG9705732.1"/>
    <property type="molecule type" value="Genomic_DNA"/>
</dbReference>
<gene>
    <name evidence="1" type="ORF">CNEO_42030</name>
</gene>
<proteinExistence type="predicted"/>
<comment type="caution">
    <text evidence="1">The sequence shown here is derived from an EMBL/GenBank/DDBJ whole genome shotgun (WGS) entry which is preliminary data.</text>
</comment>
<protein>
    <recommendedName>
        <fullName evidence="3">Helix-turn-helix domain-containing protein</fullName>
    </recommendedName>
</protein>
<dbReference type="RefSeq" id="WP_312037168.1">
    <property type="nucleotide sequence ID" value="NZ_CAKJVE010000004.1"/>
</dbReference>